<dbReference type="CDD" id="cd03016">
    <property type="entry name" value="PRX_1cys"/>
    <property type="match status" value="1"/>
</dbReference>
<evidence type="ECO:0000256" key="7">
    <source>
        <dbReference type="PIRSR" id="PIRSR000239-1"/>
    </source>
</evidence>
<name>A0AAV8V0E3_9RHOD</name>
<evidence type="ECO:0000256" key="2">
    <source>
        <dbReference type="ARBA" id="ARBA00022862"/>
    </source>
</evidence>
<dbReference type="Pfam" id="PF00578">
    <property type="entry name" value="AhpC-TSA"/>
    <property type="match status" value="1"/>
</dbReference>
<feature type="domain" description="Thioredoxin" evidence="8">
    <location>
        <begin position="2"/>
        <end position="165"/>
    </location>
</feature>
<protein>
    <recommendedName>
        <fullName evidence="8">Thioredoxin domain-containing protein</fullName>
    </recommendedName>
</protein>
<dbReference type="PANTHER" id="PTHR43503:SF12">
    <property type="entry name" value="PEROXIREDOXIN"/>
    <property type="match status" value="1"/>
</dbReference>
<dbReference type="FunFam" id="3.40.30.10:FF:000011">
    <property type="entry name" value="Peroxiredoxin PRX1"/>
    <property type="match status" value="1"/>
</dbReference>
<dbReference type="GO" id="GO:0005739">
    <property type="term" value="C:mitochondrion"/>
    <property type="evidence" value="ECO:0007669"/>
    <property type="project" value="TreeGrafter"/>
</dbReference>
<dbReference type="GO" id="GO:0005829">
    <property type="term" value="C:cytosol"/>
    <property type="evidence" value="ECO:0007669"/>
    <property type="project" value="TreeGrafter"/>
</dbReference>
<evidence type="ECO:0000259" key="8">
    <source>
        <dbReference type="PROSITE" id="PS51352"/>
    </source>
</evidence>
<evidence type="ECO:0000313" key="9">
    <source>
        <dbReference type="EMBL" id="KAJ8907321.1"/>
    </source>
</evidence>
<dbReference type="InterPro" id="IPR019479">
    <property type="entry name" value="Peroxiredoxin_C"/>
</dbReference>
<dbReference type="Pfam" id="PF10417">
    <property type="entry name" value="1-cysPrx_C"/>
    <property type="match status" value="1"/>
</dbReference>
<gene>
    <name evidence="9" type="ORF">NDN08_007435</name>
</gene>
<dbReference type="InterPro" id="IPR000866">
    <property type="entry name" value="AhpC/TSA"/>
</dbReference>
<feature type="active site" description="Cysteine sulfenic acid (-SOH) intermediate; for peroxidase activity" evidence="7">
    <location>
        <position position="45"/>
    </location>
</feature>
<sequence>MVLLGETLPDFSCETSTGSIPSFHKWIGDSWAMLCSHPADFTPVCTTELGRLSQLVPEFEKRNVKVLAVSCNDVASHREWIPDINSYANTDVGYPIIADPTRVLAKALGMIPASGGPVDAKGMAMTVRAVFIIGPDKKLKLSLLYPASTGRNFTEIIRVIDSLQVTATQSLATPCDWMQGEECVILPSVSSEAAEEKFPGFKTVDLPSGKPYIRTTVPAAE</sequence>
<evidence type="ECO:0000256" key="4">
    <source>
        <dbReference type="ARBA" id="ARBA00023284"/>
    </source>
</evidence>
<dbReference type="SUPFAM" id="SSF52833">
    <property type="entry name" value="Thioredoxin-like"/>
    <property type="match status" value="1"/>
</dbReference>
<dbReference type="GO" id="GO:0051920">
    <property type="term" value="F:peroxiredoxin activity"/>
    <property type="evidence" value="ECO:0007669"/>
    <property type="project" value="InterPro"/>
</dbReference>
<dbReference type="EMBL" id="JAMWBK010000002">
    <property type="protein sequence ID" value="KAJ8907321.1"/>
    <property type="molecule type" value="Genomic_DNA"/>
</dbReference>
<keyword evidence="1 6" id="KW-0575">Peroxidase</keyword>
<dbReference type="AlphaFoldDB" id="A0AAV8V0E3"/>
<dbReference type="PROSITE" id="PS51352">
    <property type="entry name" value="THIOREDOXIN_2"/>
    <property type="match status" value="1"/>
</dbReference>
<reference evidence="9 10" key="1">
    <citation type="journal article" date="2023" name="Nat. Commun.">
        <title>Origin of minicircular mitochondrial genomes in red algae.</title>
        <authorList>
            <person name="Lee Y."/>
            <person name="Cho C.H."/>
            <person name="Lee Y.M."/>
            <person name="Park S.I."/>
            <person name="Yang J.H."/>
            <person name="West J.A."/>
            <person name="Bhattacharya D."/>
            <person name="Yoon H.S."/>
        </authorList>
    </citation>
    <scope>NUCLEOTIDE SEQUENCE [LARGE SCALE GENOMIC DNA]</scope>
    <source>
        <strain evidence="9 10">CCMP1338</strain>
        <tissue evidence="9">Whole cell</tissue>
    </source>
</reference>
<proteinExistence type="inferred from homology"/>
<dbReference type="Gene3D" id="3.30.1020.10">
    <property type="entry name" value="Antioxidant, Horf6, Chain A, domain2"/>
    <property type="match status" value="1"/>
</dbReference>
<dbReference type="FunFam" id="3.30.1020.10:FF:000001">
    <property type="entry name" value="1-Cys peroxiredoxin"/>
    <property type="match status" value="1"/>
</dbReference>
<organism evidence="9 10">
    <name type="scientific">Rhodosorus marinus</name>
    <dbReference type="NCBI Taxonomy" id="101924"/>
    <lineage>
        <taxon>Eukaryota</taxon>
        <taxon>Rhodophyta</taxon>
        <taxon>Stylonematophyceae</taxon>
        <taxon>Stylonematales</taxon>
        <taxon>Stylonemataceae</taxon>
        <taxon>Rhodosorus</taxon>
    </lineage>
</organism>
<dbReference type="PIRSF" id="PIRSF000239">
    <property type="entry name" value="AHPC"/>
    <property type="match status" value="1"/>
</dbReference>
<dbReference type="PANTHER" id="PTHR43503">
    <property type="entry name" value="MCG48959-RELATED"/>
    <property type="match status" value="1"/>
</dbReference>
<keyword evidence="2 6" id="KW-0049">Antioxidant</keyword>
<evidence type="ECO:0000256" key="6">
    <source>
        <dbReference type="PIRNR" id="PIRNR000239"/>
    </source>
</evidence>
<evidence type="ECO:0000256" key="3">
    <source>
        <dbReference type="ARBA" id="ARBA00023002"/>
    </source>
</evidence>
<keyword evidence="3 6" id="KW-0560">Oxidoreductase</keyword>
<dbReference type="Proteomes" id="UP001157974">
    <property type="component" value="Unassembled WGS sequence"/>
</dbReference>
<dbReference type="GO" id="GO:0045454">
    <property type="term" value="P:cell redox homeostasis"/>
    <property type="evidence" value="ECO:0007669"/>
    <property type="project" value="TreeGrafter"/>
</dbReference>
<dbReference type="InterPro" id="IPR036249">
    <property type="entry name" value="Thioredoxin-like_sf"/>
</dbReference>
<comment type="function">
    <text evidence="6">Thiol-specific peroxidase that catalyzes the reduction of hydrogen peroxide and organic hydroperoxides to water and alcohols, respectively.</text>
</comment>
<evidence type="ECO:0000256" key="1">
    <source>
        <dbReference type="ARBA" id="ARBA00022559"/>
    </source>
</evidence>
<comment type="similarity">
    <text evidence="5">Belongs to the peroxiredoxin family. Prx6 subfamily.</text>
</comment>
<evidence type="ECO:0000256" key="5">
    <source>
        <dbReference type="ARBA" id="ARBA00025719"/>
    </source>
</evidence>
<comment type="caution">
    <text evidence="9">The sequence shown here is derived from an EMBL/GenBank/DDBJ whole genome shotgun (WGS) entry which is preliminary data.</text>
</comment>
<accession>A0AAV8V0E3</accession>
<dbReference type="InterPro" id="IPR045020">
    <property type="entry name" value="PRX_1cys"/>
</dbReference>
<dbReference type="InterPro" id="IPR024706">
    <property type="entry name" value="Peroxiredoxin_AhpC-typ"/>
</dbReference>
<dbReference type="Gene3D" id="3.40.30.10">
    <property type="entry name" value="Glutaredoxin"/>
    <property type="match status" value="1"/>
</dbReference>
<evidence type="ECO:0000313" key="10">
    <source>
        <dbReference type="Proteomes" id="UP001157974"/>
    </source>
</evidence>
<keyword evidence="10" id="KW-1185">Reference proteome</keyword>
<keyword evidence="4 6" id="KW-0676">Redox-active center</keyword>
<dbReference type="InterPro" id="IPR013766">
    <property type="entry name" value="Thioredoxin_domain"/>
</dbReference>